<keyword evidence="2" id="KW-0812">Transmembrane</keyword>
<feature type="region of interest" description="Disordered" evidence="1">
    <location>
        <begin position="1"/>
        <end position="33"/>
    </location>
</feature>
<protein>
    <submittedName>
        <fullName evidence="4">Uncharacterized protein</fullName>
    </submittedName>
</protein>
<keyword evidence="2" id="KW-1133">Transmembrane helix</keyword>
<organism evidence="3 4">
    <name type="scientific">Romanomermis culicivorax</name>
    <name type="common">Nematode worm</name>
    <dbReference type="NCBI Taxonomy" id="13658"/>
    <lineage>
        <taxon>Eukaryota</taxon>
        <taxon>Metazoa</taxon>
        <taxon>Ecdysozoa</taxon>
        <taxon>Nematoda</taxon>
        <taxon>Enoplea</taxon>
        <taxon>Dorylaimia</taxon>
        <taxon>Mermithida</taxon>
        <taxon>Mermithoidea</taxon>
        <taxon>Mermithidae</taxon>
        <taxon>Romanomermis</taxon>
    </lineage>
</organism>
<feature type="transmembrane region" description="Helical" evidence="2">
    <location>
        <begin position="91"/>
        <end position="109"/>
    </location>
</feature>
<feature type="transmembrane region" description="Helical" evidence="2">
    <location>
        <begin position="129"/>
        <end position="152"/>
    </location>
</feature>
<proteinExistence type="predicted"/>
<evidence type="ECO:0000256" key="2">
    <source>
        <dbReference type="SAM" id="Phobius"/>
    </source>
</evidence>
<evidence type="ECO:0000313" key="3">
    <source>
        <dbReference type="Proteomes" id="UP000887565"/>
    </source>
</evidence>
<sequence>MTRANNKRSVTFSKKNDIQSSSHENSKSNNGYYLPPVGKPLKPSPSMATLSRLERQNILLWKRPLLTLNYSIRELLLVLYESFCKLTRNKLLLVGLCLLSFCIYCLHTIHGPHTPIFDVLERKASWWIYWIFLGILSSVGLGTGLHTFLLYLGPHIAAVTLAAYECQTLRFPEPPYPNQILCPGEGVESTNYNNGKFFSNHSNNGNYTASSFGESSSSATDDLFDATIGTLAASSMISLWAIMSKNHQSKLSSFSFDISSKHGFELFKS</sequence>
<accession>A0A915HX85</accession>
<evidence type="ECO:0000256" key="1">
    <source>
        <dbReference type="SAM" id="MobiDB-lite"/>
    </source>
</evidence>
<feature type="compositionally biased region" description="Polar residues" evidence="1">
    <location>
        <begin position="7"/>
        <end position="31"/>
    </location>
</feature>
<keyword evidence="2" id="KW-0472">Membrane</keyword>
<dbReference type="AlphaFoldDB" id="A0A915HX85"/>
<dbReference type="Proteomes" id="UP000887565">
    <property type="component" value="Unplaced"/>
</dbReference>
<evidence type="ECO:0000313" key="4">
    <source>
        <dbReference type="WBParaSite" id="nRc.2.0.1.t06425-RA"/>
    </source>
</evidence>
<reference evidence="4" key="1">
    <citation type="submission" date="2022-11" db="UniProtKB">
        <authorList>
            <consortium name="WormBaseParasite"/>
        </authorList>
    </citation>
    <scope>IDENTIFICATION</scope>
</reference>
<keyword evidence="3" id="KW-1185">Reference proteome</keyword>
<dbReference type="WBParaSite" id="nRc.2.0.1.t06425-RA">
    <property type="protein sequence ID" value="nRc.2.0.1.t06425-RA"/>
    <property type="gene ID" value="nRc.2.0.1.g06425"/>
</dbReference>
<name>A0A915HX85_ROMCU</name>